<proteinExistence type="predicted"/>
<evidence type="ECO:0000256" key="1">
    <source>
        <dbReference type="SAM" id="MobiDB-lite"/>
    </source>
</evidence>
<sequence length="281" mass="30393">MRRDQAKQTIGILRDAVAGIDRRHAGVGGAAWTDGSADGGASFGFPPLDDVFEGGFPAHALHEIRCPLTRDIGAATGFLAAMLVACLKDRQGPVVWIADPAARLESGEIFPAGLSMFGVDPSRLLVIHPAELKSALWASDEAAGCHDLAAVIFHMRGNPGLCDMTATRRLMMKARDSRVFACILRQAGEEEASAVATRWRVQARPSLADAIFEGGIGPLRLDLALERNRHGRTGQWAIAWNHRSRRFEQVPTHYVDRPALPFDRPHGAPQTGQVVALDRAS</sequence>
<comment type="caution">
    <text evidence="2">The sequence shown here is derived from an EMBL/GenBank/DDBJ whole genome shotgun (WGS) entry which is preliminary data.</text>
</comment>
<keyword evidence="3" id="KW-1185">Reference proteome</keyword>
<evidence type="ECO:0000313" key="3">
    <source>
        <dbReference type="Proteomes" id="UP001196509"/>
    </source>
</evidence>
<evidence type="ECO:0000313" key="2">
    <source>
        <dbReference type="EMBL" id="MBW8638386.1"/>
    </source>
</evidence>
<accession>A0AAE2ZPB3</accession>
<organism evidence="2 3">
    <name type="scientific">Flavimaribacter sediminis</name>
    <dbReference type="NCBI Taxonomy" id="2865987"/>
    <lineage>
        <taxon>Bacteria</taxon>
        <taxon>Pseudomonadati</taxon>
        <taxon>Pseudomonadota</taxon>
        <taxon>Alphaproteobacteria</taxon>
        <taxon>Hyphomicrobiales</taxon>
        <taxon>Rhizobiaceae</taxon>
        <taxon>Flavimaribacter</taxon>
    </lineage>
</organism>
<dbReference type="RefSeq" id="WP_220229012.1">
    <property type="nucleotide sequence ID" value="NZ_JAICBX010000002.1"/>
</dbReference>
<reference evidence="2" key="1">
    <citation type="submission" date="2021-08" db="EMBL/GenBank/DDBJ databases">
        <title>Hoeflea bacterium WL0058 sp. nov., isolated from the sediment.</title>
        <authorList>
            <person name="Wang L."/>
            <person name="Zhang D."/>
        </authorList>
    </citation>
    <scope>NUCLEOTIDE SEQUENCE</scope>
    <source>
        <strain evidence="2">WL0058</strain>
    </source>
</reference>
<dbReference type="AlphaFoldDB" id="A0AAE2ZPB3"/>
<gene>
    <name evidence="2" type="ORF">K1W69_14410</name>
</gene>
<dbReference type="InterPro" id="IPR027417">
    <property type="entry name" value="P-loop_NTPase"/>
</dbReference>
<protein>
    <recommendedName>
        <fullName evidence="4">Protein ImuA</fullName>
    </recommendedName>
</protein>
<feature type="region of interest" description="Disordered" evidence="1">
    <location>
        <begin position="259"/>
        <end position="281"/>
    </location>
</feature>
<dbReference type="Gene3D" id="3.40.50.300">
    <property type="entry name" value="P-loop containing nucleotide triphosphate hydrolases"/>
    <property type="match status" value="1"/>
</dbReference>
<name>A0AAE2ZPB3_9HYPH</name>
<dbReference type="InterPro" id="IPR017026">
    <property type="entry name" value="ImuA"/>
</dbReference>
<dbReference type="EMBL" id="JAICBX010000002">
    <property type="protein sequence ID" value="MBW8638386.1"/>
    <property type="molecule type" value="Genomic_DNA"/>
</dbReference>
<dbReference type="PIRSF" id="PIRSF034285">
    <property type="entry name" value="UCP034285"/>
    <property type="match status" value="1"/>
</dbReference>
<dbReference type="SUPFAM" id="SSF52540">
    <property type="entry name" value="P-loop containing nucleoside triphosphate hydrolases"/>
    <property type="match status" value="1"/>
</dbReference>
<dbReference type="Proteomes" id="UP001196509">
    <property type="component" value="Unassembled WGS sequence"/>
</dbReference>
<evidence type="ECO:0008006" key="4">
    <source>
        <dbReference type="Google" id="ProtNLM"/>
    </source>
</evidence>